<dbReference type="GO" id="GO:0010457">
    <property type="term" value="P:centriole-centriole cohesion"/>
    <property type="evidence" value="ECO:0007669"/>
    <property type="project" value="TreeGrafter"/>
</dbReference>
<sequence>MNQSTLINHDSAGIIDTNINVDNLHERLKNASFDAAQQRKLNKSLQADNELLNKNFQSLTEKLTHAERDIASKRLLIENYKTRLNEIETNHNRSNDNSTNENDDGRVKSLTESVEKLRIS</sequence>
<dbReference type="GO" id="GO:0005814">
    <property type="term" value="C:centriole"/>
    <property type="evidence" value="ECO:0007669"/>
    <property type="project" value="TreeGrafter"/>
</dbReference>
<comment type="caution">
    <text evidence="2">The sequence shown here is derived from an EMBL/GenBank/DDBJ whole genome shotgun (WGS) entry which is preliminary data.</text>
</comment>
<feature type="region of interest" description="Disordered" evidence="1">
    <location>
        <begin position="88"/>
        <end position="120"/>
    </location>
</feature>
<reference evidence="2" key="1">
    <citation type="submission" date="2021-02" db="EMBL/GenBank/DDBJ databases">
        <authorList>
            <person name="Nowell W R."/>
        </authorList>
    </citation>
    <scope>NUCLEOTIDE SEQUENCE</scope>
</reference>
<proteinExistence type="predicted"/>
<dbReference type="Proteomes" id="UP000676336">
    <property type="component" value="Unassembled WGS sequence"/>
</dbReference>
<gene>
    <name evidence="2" type="ORF">SMN809_LOCUS80225</name>
</gene>
<accession>A0A8S3JBS2</accession>
<evidence type="ECO:0000313" key="2">
    <source>
        <dbReference type="EMBL" id="CAF5216871.1"/>
    </source>
</evidence>
<evidence type="ECO:0000256" key="1">
    <source>
        <dbReference type="SAM" id="MobiDB-lite"/>
    </source>
</evidence>
<dbReference type="AlphaFoldDB" id="A0A8S3JBS2"/>
<protein>
    <submittedName>
        <fullName evidence="2">Uncharacterized protein</fullName>
    </submittedName>
</protein>
<feature type="compositionally biased region" description="Basic and acidic residues" evidence="1">
    <location>
        <begin position="103"/>
        <end position="120"/>
    </location>
</feature>
<dbReference type="GO" id="GO:0005813">
    <property type="term" value="C:centrosome"/>
    <property type="evidence" value="ECO:0007669"/>
    <property type="project" value="TreeGrafter"/>
</dbReference>
<evidence type="ECO:0000313" key="3">
    <source>
        <dbReference type="Proteomes" id="UP000676336"/>
    </source>
</evidence>
<dbReference type="PANTHER" id="PTHR18957">
    <property type="entry name" value="CENTLEIN"/>
    <property type="match status" value="1"/>
</dbReference>
<dbReference type="InterPro" id="IPR038810">
    <property type="entry name" value="CNTLN"/>
</dbReference>
<feature type="non-terminal residue" evidence="2">
    <location>
        <position position="1"/>
    </location>
</feature>
<name>A0A8S3JBS2_9BILA</name>
<dbReference type="EMBL" id="CAJOBI010344686">
    <property type="protein sequence ID" value="CAF5216871.1"/>
    <property type="molecule type" value="Genomic_DNA"/>
</dbReference>
<dbReference type="PANTHER" id="PTHR18957:SF0">
    <property type="entry name" value="CENTLEIN"/>
    <property type="match status" value="1"/>
</dbReference>
<organism evidence="2 3">
    <name type="scientific">Rotaria magnacalcarata</name>
    <dbReference type="NCBI Taxonomy" id="392030"/>
    <lineage>
        <taxon>Eukaryota</taxon>
        <taxon>Metazoa</taxon>
        <taxon>Spiralia</taxon>
        <taxon>Gnathifera</taxon>
        <taxon>Rotifera</taxon>
        <taxon>Eurotatoria</taxon>
        <taxon>Bdelloidea</taxon>
        <taxon>Philodinida</taxon>
        <taxon>Philodinidae</taxon>
        <taxon>Rotaria</taxon>
    </lineage>
</organism>